<feature type="region of interest" description="Disordered" evidence="7">
    <location>
        <begin position="38"/>
        <end position="59"/>
    </location>
</feature>
<dbReference type="InterPro" id="IPR038063">
    <property type="entry name" value="Transpep_catalytic_dom"/>
</dbReference>
<comment type="caution">
    <text evidence="9">The sequence shown here is derived from an EMBL/GenBank/DDBJ whole genome shotgun (WGS) entry which is preliminary data.</text>
</comment>
<evidence type="ECO:0000256" key="5">
    <source>
        <dbReference type="ARBA" id="ARBA00023316"/>
    </source>
</evidence>
<dbReference type="InterPro" id="IPR050979">
    <property type="entry name" value="LD-transpeptidase"/>
</dbReference>
<evidence type="ECO:0000259" key="8">
    <source>
        <dbReference type="PROSITE" id="PS52029"/>
    </source>
</evidence>
<dbReference type="Pfam" id="PF03734">
    <property type="entry name" value="YkuD"/>
    <property type="match status" value="1"/>
</dbReference>
<keyword evidence="4 6" id="KW-0573">Peptidoglycan synthesis</keyword>
<keyword evidence="5 6" id="KW-0961">Cell wall biogenesis/degradation</keyword>
<dbReference type="GO" id="GO:0018104">
    <property type="term" value="P:peptidoglycan-protein cross-linking"/>
    <property type="evidence" value="ECO:0007669"/>
    <property type="project" value="TreeGrafter"/>
</dbReference>
<feature type="active site" description="Nucleophile" evidence="6">
    <location>
        <position position="164"/>
    </location>
</feature>
<dbReference type="RefSeq" id="WP_061777103.1">
    <property type="nucleotide sequence ID" value="NZ_AYZH01000019.1"/>
</dbReference>
<keyword evidence="2" id="KW-0808">Transferase</keyword>
<proteinExistence type="predicted"/>
<dbReference type="PANTHER" id="PTHR30582">
    <property type="entry name" value="L,D-TRANSPEPTIDASE"/>
    <property type="match status" value="1"/>
</dbReference>
<name>A0A0R2DBX5_9LACO</name>
<dbReference type="EMBL" id="AYZH01000019">
    <property type="protein sequence ID" value="KRN01544.1"/>
    <property type="molecule type" value="Genomic_DNA"/>
</dbReference>
<keyword evidence="10" id="KW-1185">Reference proteome</keyword>
<dbReference type="Proteomes" id="UP000051589">
    <property type="component" value="Unassembled WGS sequence"/>
</dbReference>
<feature type="active site" description="Proton donor/acceptor" evidence="6">
    <location>
        <position position="138"/>
    </location>
</feature>
<evidence type="ECO:0000256" key="2">
    <source>
        <dbReference type="ARBA" id="ARBA00022679"/>
    </source>
</evidence>
<dbReference type="PANTHER" id="PTHR30582:SF2">
    <property type="entry name" value="L,D-TRANSPEPTIDASE YCIB-RELATED"/>
    <property type="match status" value="1"/>
</dbReference>
<dbReference type="GO" id="GO:0071972">
    <property type="term" value="F:peptidoglycan L,D-transpeptidase activity"/>
    <property type="evidence" value="ECO:0007669"/>
    <property type="project" value="TreeGrafter"/>
</dbReference>
<evidence type="ECO:0000313" key="10">
    <source>
        <dbReference type="Proteomes" id="UP000051589"/>
    </source>
</evidence>
<dbReference type="GO" id="GO:0005576">
    <property type="term" value="C:extracellular region"/>
    <property type="evidence" value="ECO:0007669"/>
    <property type="project" value="TreeGrafter"/>
</dbReference>
<reference evidence="9 10" key="1">
    <citation type="journal article" date="2015" name="Genome Announc.">
        <title>Expanding the biotechnology potential of lactobacilli through comparative genomics of 213 strains and associated genera.</title>
        <authorList>
            <person name="Sun Z."/>
            <person name="Harris H.M."/>
            <person name="McCann A."/>
            <person name="Guo C."/>
            <person name="Argimon S."/>
            <person name="Zhang W."/>
            <person name="Yang X."/>
            <person name="Jeffery I.B."/>
            <person name="Cooney J.C."/>
            <person name="Kagawa T.F."/>
            <person name="Liu W."/>
            <person name="Song Y."/>
            <person name="Salvetti E."/>
            <person name="Wrobel A."/>
            <person name="Rasinkangas P."/>
            <person name="Parkhill J."/>
            <person name="Rea M.C."/>
            <person name="O'Sullivan O."/>
            <person name="Ritari J."/>
            <person name="Douillard F.P."/>
            <person name="Paul Ross R."/>
            <person name="Yang R."/>
            <person name="Briner A.E."/>
            <person name="Felis G.E."/>
            <person name="de Vos W.M."/>
            <person name="Barrangou R."/>
            <person name="Klaenhammer T.R."/>
            <person name="Caufield P.W."/>
            <person name="Cui Y."/>
            <person name="Zhang H."/>
            <person name="O'Toole P.W."/>
        </authorList>
    </citation>
    <scope>NUCLEOTIDE SEQUENCE [LARGE SCALE GENOMIC DNA]</scope>
    <source>
        <strain evidence="9 10">DSM 21775</strain>
    </source>
</reference>
<dbReference type="PROSITE" id="PS52029">
    <property type="entry name" value="LD_TPASE"/>
    <property type="match status" value="1"/>
</dbReference>
<evidence type="ECO:0000256" key="7">
    <source>
        <dbReference type="SAM" id="MobiDB-lite"/>
    </source>
</evidence>
<evidence type="ECO:0000256" key="4">
    <source>
        <dbReference type="ARBA" id="ARBA00022984"/>
    </source>
</evidence>
<sequence>MKKTKLLVITLLSALGLFGGIVTANYVLQPTTVMAKTTKKAKKKTPAWKKPSEKKPYPNLKKHKKVNIRVSIAKQRVYIRSGKTVLYTMKCSTGKKRTPTPKGTFHIQNKGKSFYNASIGGGARYWKSFKGHGTYLFHSVPTGGHGQYLASEGRKLGHRASHGCIRLTVSDAIWFYNHVPTKTKVVIK</sequence>
<dbReference type="PATRIC" id="fig|1423803.3.peg.768"/>
<accession>A0A0R2DBX5</accession>
<dbReference type="GO" id="GO:0071555">
    <property type="term" value="P:cell wall organization"/>
    <property type="evidence" value="ECO:0007669"/>
    <property type="project" value="UniProtKB-UniRule"/>
</dbReference>
<dbReference type="InterPro" id="IPR005490">
    <property type="entry name" value="LD_TPept_cat_dom"/>
</dbReference>
<dbReference type="Gene3D" id="2.40.440.10">
    <property type="entry name" value="L,D-transpeptidase catalytic domain-like"/>
    <property type="match status" value="1"/>
</dbReference>
<dbReference type="OrthoDB" id="177750at2"/>
<comment type="pathway">
    <text evidence="1 6">Cell wall biogenesis; peptidoglycan biosynthesis.</text>
</comment>
<feature type="domain" description="L,D-TPase catalytic" evidence="8">
    <location>
        <begin position="66"/>
        <end position="188"/>
    </location>
</feature>
<evidence type="ECO:0000256" key="1">
    <source>
        <dbReference type="ARBA" id="ARBA00004752"/>
    </source>
</evidence>
<evidence type="ECO:0000256" key="6">
    <source>
        <dbReference type="PROSITE-ProRule" id="PRU01373"/>
    </source>
</evidence>
<dbReference type="AlphaFoldDB" id="A0A0R2DBX5"/>
<dbReference type="CDD" id="cd16913">
    <property type="entry name" value="YkuD_like"/>
    <property type="match status" value="1"/>
</dbReference>
<feature type="compositionally biased region" description="Basic residues" evidence="7">
    <location>
        <begin position="38"/>
        <end position="47"/>
    </location>
</feature>
<dbReference type="GO" id="GO:0016740">
    <property type="term" value="F:transferase activity"/>
    <property type="evidence" value="ECO:0007669"/>
    <property type="project" value="UniProtKB-KW"/>
</dbReference>
<protein>
    <recommendedName>
        <fullName evidence="8">L,D-TPase catalytic domain-containing protein</fullName>
    </recommendedName>
</protein>
<dbReference type="GO" id="GO:0008360">
    <property type="term" value="P:regulation of cell shape"/>
    <property type="evidence" value="ECO:0007669"/>
    <property type="project" value="UniProtKB-UniRule"/>
</dbReference>
<dbReference type="SUPFAM" id="SSF141523">
    <property type="entry name" value="L,D-transpeptidase catalytic domain-like"/>
    <property type="match status" value="1"/>
</dbReference>
<gene>
    <name evidence="9" type="ORF">FD13_GL000769</name>
</gene>
<dbReference type="UniPathway" id="UPA00219"/>
<evidence type="ECO:0000256" key="3">
    <source>
        <dbReference type="ARBA" id="ARBA00022960"/>
    </source>
</evidence>
<evidence type="ECO:0000313" key="9">
    <source>
        <dbReference type="EMBL" id="KRN01544.1"/>
    </source>
</evidence>
<keyword evidence="3 6" id="KW-0133">Cell shape</keyword>
<organism evidence="9 10">
    <name type="scientific">Levilactobacillus senmaizukei DSM 21775 = NBRC 103853</name>
    <dbReference type="NCBI Taxonomy" id="1423803"/>
    <lineage>
        <taxon>Bacteria</taxon>
        <taxon>Bacillati</taxon>
        <taxon>Bacillota</taxon>
        <taxon>Bacilli</taxon>
        <taxon>Lactobacillales</taxon>
        <taxon>Lactobacillaceae</taxon>
        <taxon>Levilactobacillus</taxon>
    </lineage>
</organism>